<accession>A0A5N5D0S3</accession>
<dbReference type="PANTHER" id="PTHR24148">
    <property type="entry name" value="ANKYRIN REPEAT DOMAIN-CONTAINING PROTEIN 39 HOMOLOG-RELATED"/>
    <property type="match status" value="1"/>
</dbReference>
<dbReference type="PANTHER" id="PTHR24148:SF73">
    <property type="entry name" value="HET DOMAIN PROTEIN (AFU_ORTHOLOGUE AFUA_8G01020)"/>
    <property type="match status" value="1"/>
</dbReference>
<protein>
    <submittedName>
        <fullName evidence="1">Uncharacterized protein</fullName>
    </submittedName>
</protein>
<evidence type="ECO:0000313" key="2">
    <source>
        <dbReference type="Proteomes" id="UP000325902"/>
    </source>
</evidence>
<evidence type="ECO:0000313" key="1">
    <source>
        <dbReference type="EMBL" id="KAB2571211.1"/>
    </source>
</evidence>
<name>A0A5N5D0S3_9PEZI</name>
<comment type="caution">
    <text evidence="1">The sequence shown here is derived from an EMBL/GenBank/DDBJ whole genome shotgun (WGS) entry which is preliminary data.</text>
</comment>
<gene>
    <name evidence="1" type="ORF">DBV05_g10119</name>
</gene>
<dbReference type="InterPro" id="IPR052895">
    <property type="entry name" value="HetReg/Transcr_Mod"/>
</dbReference>
<dbReference type="EMBL" id="VCHE01000107">
    <property type="protein sequence ID" value="KAB2571211.1"/>
    <property type="molecule type" value="Genomic_DNA"/>
</dbReference>
<organism evidence="1 2">
    <name type="scientific">Lasiodiplodia theobromae</name>
    <dbReference type="NCBI Taxonomy" id="45133"/>
    <lineage>
        <taxon>Eukaryota</taxon>
        <taxon>Fungi</taxon>
        <taxon>Dikarya</taxon>
        <taxon>Ascomycota</taxon>
        <taxon>Pezizomycotina</taxon>
        <taxon>Dothideomycetes</taxon>
        <taxon>Dothideomycetes incertae sedis</taxon>
        <taxon>Botryosphaeriales</taxon>
        <taxon>Botryosphaeriaceae</taxon>
        <taxon>Lasiodiplodia</taxon>
    </lineage>
</organism>
<sequence>MLDITSRHDLRADYTAPVQRVYTEIAVYFIRRYNTLDILSFVEHPSNIDGLPSWVPDWSKPPRLPPLGHTHALPRVNHHVPAISDLPPPQTKWDLSRLAVKGRVVDIVRVVSPTHALKPSSTVWEDERLGSHTDIATLWRLFKWDAFARLEYPVPYNIAVDTAHWVPLQLVHYPFGTEVRGVGSLYHGFALDAQLCTREIRNVLRKAEAIGRGRAFLWGAACIGLGPRETQANDLIVLLEGSLRPVVLRRQQTGLALVGECYYEPTAQTKMLRHECCWHVVGGRRKCHRCEVLAYQARTPVQEMILV</sequence>
<dbReference type="AlphaFoldDB" id="A0A5N5D0S3"/>
<dbReference type="Proteomes" id="UP000325902">
    <property type="component" value="Unassembled WGS sequence"/>
</dbReference>
<proteinExistence type="predicted"/>
<reference evidence="1 2" key="1">
    <citation type="journal article" date="2019" name="Sci. Rep.">
        <title>A multi-omics analysis of the grapevine pathogen Lasiodiplodia theobromae reveals that temperature affects the expression of virulence- and pathogenicity-related genes.</title>
        <authorList>
            <person name="Felix C."/>
            <person name="Meneses R."/>
            <person name="Goncalves M.F.M."/>
            <person name="Tilleman L."/>
            <person name="Duarte A.S."/>
            <person name="Jorrin-Novo J.V."/>
            <person name="Van de Peer Y."/>
            <person name="Deforce D."/>
            <person name="Van Nieuwerburgh F."/>
            <person name="Esteves A.C."/>
            <person name="Alves A."/>
        </authorList>
    </citation>
    <scope>NUCLEOTIDE SEQUENCE [LARGE SCALE GENOMIC DNA]</scope>
    <source>
        <strain evidence="1 2">LA-SOL3</strain>
    </source>
</reference>
<dbReference type="OrthoDB" id="194358at2759"/>
<keyword evidence="2" id="KW-1185">Reference proteome</keyword>